<evidence type="ECO:0000313" key="3">
    <source>
        <dbReference type="Proteomes" id="UP000050509"/>
    </source>
</evidence>
<keyword evidence="1" id="KW-1133">Transmembrane helix</keyword>
<dbReference type="Proteomes" id="UP000050509">
    <property type="component" value="Unassembled WGS sequence"/>
</dbReference>
<accession>A0A0P9HIN9</accession>
<proteinExistence type="predicted"/>
<name>A0A0P9HIN9_9CHLR</name>
<keyword evidence="1" id="KW-0472">Membrane</keyword>
<dbReference type="AlphaFoldDB" id="A0A0P9HIN9"/>
<reference evidence="2 3" key="1">
    <citation type="submission" date="2015-09" db="EMBL/GenBank/DDBJ databases">
        <title>Draft genome sequence of Kouleothrix aurantiaca JCM 19913.</title>
        <authorList>
            <person name="Hemp J."/>
        </authorList>
    </citation>
    <scope>NUCLEOTIDE SEQUENCE [LARGE SCALE GENOMIC DNA]</scope>
    <source>
        <strain evidence="2 3">COM-B</strain>
    </source>
</reference>
<protein>
    <submittedName>
        <fullName evidence="2">Uncharacterized protein</fullName>
    </submittedName>
</protein>
<dbReference type="EMBL" id="LJCR01000020">
    <property type="protein sequence ID" value="KPV54714.1"/>
    <property type="molecule type" value="Genomic_DNA"/>
</dbReference>
<evidence type="ECO:0000313" key="2">
    <source>
        <dbReference type="EMBL" id="KPV54714.1"/>
    </source>
</evidence>
<feature type="transmembrane region" description="Helical" evidence="1">
    <location>
        <begin position="108"/>
        <end position="134"/>
    </location>
</feature>
<gene>
    <name evidence="2" type="ORF">SE17_01905</name>
</gene>
<keyword evidence="3" id="KW-1185">Reference proteome</keyword>
<organism evidence="2 3">
    <name type="scientific">Kouleothrix aurantiaca</name>
    <dbReference type="NCBI Taxonomy" id="186479"/>
    <lineage>
        <taxon>Bacteria</taxon>
        <taxon>Bacillati</taxon>
        <taxon>Chloroflexota</taxon>
        <taxon>Chloroflexia</taxon>
        <taxon>Chloroflexales</taxon>
        <taxon>Roseiflexineae</taxon>
        <taxon>Roseiflexaceae</taxon>
        <taxon>Kouleothrix</taxon>
    </lineage>
</organism>
<evidence type="ECO:0000256" key="1">
    <source>
        <dbReference type="SAM" id="Phobius"/>
    </source>
</evidence>
<keyword evidence="1" id="KW-0812">Transmembrane</keyword>
<sequence length="143" mass="15132">MPTPLHKRSLKSLQGKLERALYPAAGLAKFQAMADAGTLERVYSEGSTQIFRVPRGKDALAVLSTTLDTRAPTYPAPRSTQLAQPVYTLKAVPEYSWSALGQSQPVAIVLWLLAIYALLALGLPVAAILFGGLATRGAGAADP</sequence>
<comment type="caution">
    <text evidence="2">The sequence shown here is derived from an EMBL/GenBank/DDBJ whole genome shotgun (WGS) entry which is preliminary data.</text>
</comment>